<evidence type="ECO:0000256" key="1">
    <source>
        <dbReference type="SAM" id="MobiDB-lite"/>
    </source>
</evidence>
<protein>
    <submittedName>
        <fullName evidence="2">Uncharacterized protein</fullName>
    </submittedName>
</protein>
<keyword evidence="3" id="KW-1185">Reference proteome</keyword>
<feature type="compositionally biased region" description="Basic and acidic residues" evidence="1">
    <location>
        <begin position="51"/>
        <end position="62"/>
    </location>
</feature>
<proteinExistence type="predicted"/>
<organism evidence="2 3">
    <name type="scientific">Plutella xylostella</name>
    <name type="common">Diamondback moth</name>
    <name type="synonym">Plutella maculipennis</name>
    <dbReference type="NCBI Taxonomy" id="51655"/>
    <lineage>
        <taxon>Eukaryota</taxon>
        <taxon>Metazoa</taxon>
        <taxon>Ecdysozoa</taxon>
        <taxon>Arthropoda</taxon>
        <taxon>Hexapoda</taxon>
        <taxon>Insecta</taxon>
        <taxon>Pterygota</taxon>
        <taxon>Neoptera</taxon>
        <taxon>Endopterygota</taxon>
        <taxon>Lepidoptera</taxon>
        <taxon>Glossata</taxon>
        <taxon>Ditrysia</taxon>
        <taxon>Yponomeutoidea</taxon>
        <taxon>Plutellidae</taxon>
        <taxon>Plutella</taxon>
    </lineage>
</organism>
<evidence type="ECO:0000313" key="2">
    <source>
        <dbReference type="EMBL" id="KAG7309011.1"/>
    </source>
</evidence>
<dbReference type="EMBL" id="JAHIBW010000007">
    <property type="protein sequence ID" value="KAG7309011.1"/>
    <property type="molecule type" value="Genomic_DNA"/>
</dbReference>
<dbReference type="Proteomes" id="UP000823941">
    <property type="component" value="Chromosome 7"/>
</dbReference>
<feature type="region of interest" description="Disordered" evidence="1">
    <location>
        <begin position="23"/>
        <end position="62"/>
    </location>
</feature>
<comment type="caution">
    <text evidence="2">The sequence shown here is derived from an EMBL/GenBank/DDBJ whole genome shotgun (WGS) entry which is preliminary data.</text>
</comment>
<sequence>MHSECVRRLAADCSAKKGHLPRARLLPAGAQRGDPQLPGRGDGGRRLRALHGREGTRQETHS</sequence>
<name>A0ABQ7QVD9_PLUXY</name>
<accession>A0ABQ7QVD9</accession>
<gene>
    <name evidence="2" type="ORF">JYU34_004875</name>
</gene>
<evidence type="ECO:0000313" key="3">
    <source>
        <dbReference type="Proteomes" id="UP000823941"/>
    </source>
</evidence>
<reference evidence="2 3" key="1">
    <citation type="submission" date="2021-06" db="EMBL/GenBank/DDBJ databases">
        <title>A haploid diamondback moth (Plutella xylostella L.) genome assembly resolves 31 chromosomes and identifies a diamide resistance mutation.</title>
        <authorList>
            <person name="Ward C.M."/>
            <person name="Perry K.D."/>
            <person name="Baker G."/>
            <person name="Powis K."/>
            <person name="Heckel D.G."/>
            <person name="Baxter S.W."/>
        </authorList>
    </citation>
    <scope>NUCLEOTIDE SEQUENCE [LARGE SCALE GENOMIC DNA]</scope>
    <source>
        <strain evidence="2 3">LV</strain>
        <tissue evidence="2">Single pupa</tissue>
    </source>
</reference>